<dbReference type="AlphaFoldDB" id="A0AAQ3PC25"/>
<keyword evidence="3" id="KW-1185">Reference proteome</keyword>
<protein>
    <submittedName>
        <fullName evidence="2">Uncharacterized protein</fullName>
    </submittedName>
</protein>
<gene>
    <name evidence="2" type="ORF">V8G54_002776</name>
</gene>
<accession>A0AAQ3PC25</accession>
<feature type="compositionally biased region" description="Basic and acidic residues" evidence="1">
    <location>
        <begin position="11"/>
        <end position="27"/>
    </location>
</feature>
<organism evidence="2 3">
    <name type="scientific">Vigna mungo</name>
    <name type="common">Black gram</name>
    <name type="synonym">Phaseolus mungo</name>
    <dbReference type="NCBI Taxonomy" id="3915"/>
    <lineage>
        <taxon>Eukaryota</taxon>
        <taxon>Viridiplantae</taxon>
        <taxon>Streptophyta</taxon>
        <taxon>Embryophyta</taxon>
        <taxon>Tracheophyta</taxon>
        <taxon>Spermatophyta</taxon>
        <taxon>Magnoliopsida</taxon>
        <taxon>eudicotyledons</taxon>
        <taxon>Gunneridae</taxon>
        <taxon>Pentapetalae</taxon>
        <taxon>rosids</taxon>
        <taxon>fabids</taxon>
        <taxon>Fabales</taxon>
        <taxon>Fabaceae</taxon>
        <taxon>Papilionoideae</taxon>
        <taxon>50 kb inversion clade</taxon>
        <taxon>NPAAA clade</taxon>
        <taxon>indigoferoid/millettioid clade</taxon>
        <taxon>Phaseoleae</taxon>
        <taxon>Vigna</taxon>
    </lineage>
</organism>
<feature type="region of interest" description="Disordered" evidence="1">
    <location>
        <begin position="1"/>
        <end position="49"/>
    </location>
</feature>
<dbReference type="Proteomes" id="UP001374535">
    <property type="component" value="Chromosome 1"/>
</dbReference>
<name>A0AAQ3PC25_VIGMU</name>
<proteinExistence type="predicted"/>
<evidence type="ECO:0000313" key="2">
    <source>
        <dbReference type="EMBL" id="WVZ24232.1"/>
    </source>
</evidence>
<evidence type="ECO:0000256" key="1">
    <source>
        <dbReference type="SAM" id="MobiDB-lite"/>
    </source>
</evidence>
<sequence length="136" mass="14946">MLPQRLGVSSSRDETRNTLSHPTDHRQPPSTTSSATMLVAGATKPRPSFTVELPSPPSCHYYCLHRSCDATRVVTAAVTVRVLPFLSLARATPTVRLAGFRCHRTRVADPRRVFLSHHRSVATVEPAAPNSLFFLS</sequence>
<reference evidence="2 3" key="1">
    <citation type="journal article" date="2023" name="Life. Sci Alliance">
        <title>Evolutionary insights into 3D genome organization and epigenetic landscape of Vigna mungo.</title>
        <authorList>
            <person name="Junaid A."/>
            <person name="Singh B."/>
            <person name="Bhatia S."/>
        </authorList>
    </citation>
    <scope>NUCLEOTIDE SEQUENCE [LARGE SCALE GENOMIC DNA]</scope>
    <source>
        <strain evidence="2">Urdbean</strain>
    </source>
</reference>
<dbReference type="EMBL" id="CP144700">
    <property type="protein sequence ID" value="WVZ24232.1"/>
    <property type="molecule type" value="Genomic_DNA"/>
</dbReference>
<evidence type="ECO:0000313" key="3">
    <source>
        <dbReference type="Proteomes" id="UP001374535"/>
    </source>
</evidence>